<name>A0AC61QM42_9BACT</name>
<dbReference type="EMBL" id="SRZC01000030">
    <property type="protein sequence ID" value="TGX80123.1"/>
    <property type="molecule type" value="Genomic_DNA"/>
</dbReference>
<evidence type="ECO:0000313" key="1">
    <source>
        <dbReference type="EMBL" id="TGX80123.1"/>
    </source>
</evidence>
<comment type="caution">
    <text evidence="1">The sequence shown here is derived from an EMBL/GenBank/DDBJ whole genome shotgun (WGS) entry which is preliminary data.</text>
</comment>
<sequence>MRKTFFAAALVSLLSLQANADENKITSPDGRLVVTVNDDGGKPTYVVDYDGVRMMTRSMLGLVSSHGDFSQGLKLKGVECKDKVVKEYDLTRSKTSHIKYVSNKLDLNYENADGKGMTISFSVADNSVAYRYTLHRPKKDPIGVYIKEEKSSFNFPEQTTTFLTPQCKPRWGFAATKPSYEEDYEVDQPIDKPSRFGEGYTFPALFRIGNDGWALVSETGTTSEYCGCRLSDYNKDGGYRVAFPQQGENNGIGSVEPALGLPASTPWRTITLGKTLEPIAETTVQFDVLDPLYKAKYDYKPGRYTWSWILWGDGATRYNEQVQFIDLAATMGYEYCLVDALWDTQIGYDKVEELSRYAQSKGVHLLLWYNSNGAANNAPQGPRNIMNNPIRRKQEMAWMQKNGVKGIKVDFFGGDKQETMRLYEEILTDANDYGIQVIFHGCTLPRGWERMYPNFVGSEGALASENLNFTESHAKSEGFEMSLHPFIRNAVGAFDWGGVFLNKYFSRDNKSRHPRYSSDIFELATAITNQCSVNCMALTPNNLNDAPQLSLDLARMMPTTWTKTKFIDGYPGKYAVLARENSGKWYVGGINGTDKKMKLTLSLPMFAGKKVRYYFDNPRKEGEIVPEPAKKTLSVDKKGMAKVTIEPMGGIIITE</sequence>
<dbReference type="Proteomes" id="UP000308886">
    <property type="component" value="Unassembled WGS sequence"/>
</dbReference>
<keyword evidence="2" id="KW-1185">Reference proteome</keyword>
<proteinExistence type="predicted"/>
<organism evidence="1 2">
    <name type="scientific">Palleniella muris</name>
    <dbReference type="NCBI Taxonomy" id="3038145"/>
    <lineage>
        <taxon>Bacteria</taxon>
        <taxon>Pseudomonadati</taxon>
        <taxon>Bacteroidota</taxon>
        <taxon>Bacteroidia</taxon>
        <taxon>Bacteroidales</taxon>
        <taxon>Prevotellaceae</taxon>
        <taxon>Palleniella</taxon>
    </lineage>
</organism>
<protein>
    <submittedName>
        <fullName evidence="1">Glycoside hydrolase family 97 protein</fullName>
    </submittedName>
</protein>
<reference evidence="1" key="1">
    <citation type="submission" date="2019-04" db="EMBL/GenBank/DDBJ databases">
        <title>Microbes associate with the intestines of laboratory mice.</title>
        <authorList>
            <person name="Navarre W."/>
            <person name="Wong E."/>
            <person name="Huang K."/>
            <person name="Tropini C."/>
            <person name="Ng K."/>
            <person name="Yu B."/>
        </authorList>
    </citation>
    <scope>NUCLEOTIDE SEQUENCE</scope>
    <source>
        <strain evidence="1">NM73_A23</strain>
    </source>
</reference>
<gene>
    <name evidence="1" type="ORF">E5358_13680</name>
</gene>
<evidence type="ECO:0000313" key="2">
    <source>
        <dbReference type="Proteomes" id="UP000308886"/>
    </source>
</evidence>
<accession>A0AC61QM42</accession>
<keyword evidence="1" id="KW-0378">Hydrolase</keyword>